<reference evidence="3" key="1">
    <citation type="submission" date="2016-10" db="EMBL/GenBank/DDBJ databases">
        <authorList>
            <person name="Varghese N."/>
            <person name="Submissions S."/>
        </authorList>
    </citation>
    <scope>NUCLEOTIDE SEQUENCE [LARGE SCALE GENOMIC DNA]</scope>
    <source>
        <strain evidence="3">Gh-67</strain>
    </source>
</reference>
<organism evidence="2 3">
    <name type="scientific">Mucilaginibacter gossypii</name>
    <dbReference type="NCBI Taxonomy" id="551996"/>
    <lineage>
        <taxon>Bacteria</taxon>
        <taxon>Pseudomonadati</taxon>
        <taxon>Bacteroidota</taxon>
        <taxon>Sphingobacteriia</taxon>
        <taxon>Sphingobacteriales</taxon>
        <taxon>Sphingobacteriaceae</taxon>
        <taxon>Mucilaginibacter</taxon>
    </lineage>
</organism>
<dbReference type="RefSeq" id="WP_091168963.1">
    <property type="nucleotide sequence ID" value="NZ_FNCG01000007.1"/>
</dbReference>
<dbReference type="STRING" id="551996.SAMN05192573_107216"/>
<sequence length="165" mass="17970">MILKNTVQNAIIFPTEQAECLNIKTQAELYDIQVCDECPKTTKELIDLLNRGIKYDYIYLSAHGGEDGALANGIPGIAGVDAYNSVTNPNIDNITDHFIVLVETGNDSNGNFIRFVDNSTSRLSAATSSENKLYDHATTGVISGRSQTAYGNDPSGHAYRKSIHK</sequence>
<accession>A0A1G8AJB2</accession>
<dbReference type="EMBL" id="FNCG01000007">
    <property type="protein sequence ID" value="SDH20979.1"/>
    <property type="molecule type" value="Genomic_DNA"/>
</dbReference>
<proteinExistence type="predicted"/>
<dbReference type="AlphaFoldDB" id="A0A1G8AJB2"/>
<evidence type="ECO:0000256" key="1">
    <source>
        <dbReference type="SAM" id="MobiDB-lite"/>
    </source>
</evidence>
<evidence type="ECO:0000313" key="3">
    <source>
        <dbReference type="Proteomes" id="UP000199705"/>
    </source>
</evidence>
<keyword evidence="3" id="KW-1185">Reference proteome</keyword>
<gene>
    <name evidence="2" type="ORF">SAMN05192573_107216</name>
</gene>
<feature type="region of interest" description="Disordered" evidence="1">
    <location>
        <begin position="145"/>
        <end position="165"/>
    </location>
</feature>
<name>A0A1G8AJB2_9SPHI</name>
<protein>
    <submittedName>
        <fullName evidence="2">Uncharacterized protein</fullName>
    </submittedName>
</protein>
<dbReference type="Proteomes" id="UP000199705">
    <property type="component" value="Unassembled WGS sequence"/>
</dbReference>
<evidence type="ECO:0000313" key="2">
    <source>
        <dbReference type="EMBL" id="SDH20979.1"/>
    </source>
</evidence>